<dbReference type="InterPro" id="IPR002156">
    <property type="entry name" value="RNaseH_domain"/>
</dbReference>
<evidence type="ECO:0000313" key="7">
    <source>
        <dbReference type="Proteomes" id="UP001249851"/>
    </source>
</evidence>
<evidence type="ECO:0000256" key="2">
    <source>
        <dbReference type="SAM" id="MobiDB-lite"/>
    </source>
</evidence>
<evidence type="ECO:0000256" key="4">
    <source>
        <dbReference type="SAM" id="SignalP"/>
    </source>
</evidence>
<feature type="transmembrane region" description="Helical" evidence="3">
    <location>
        <begin position="352"/>
        <end position="374"/>
    </location>
</feature>
<dbReference type="EMBL" id="JARQWQ010000049">
    <property type="protein sequence ID" value="KAK2557580.1"/>
    <property type="molecule type" value="Genomic_DNA"/>
</dbReference>
<feature type="signal peptide" evidence="4">
    <location>
        <begin position="1"/>
        <end position="18"/>
    </location>
</feature>
<feature type="non-terminal residue" evidence="6">
    <location>
        <position position="1"/>
    </location>
</feature>
<evidence type="ECO:0000256" key="1">
    <source>
        <dbReference type="ARBA" id="ARBA00023125"/>
    </source>
</evidence>
<proteinExistence type="predicted"/>
<name>A0AAD9QAC9_ACRCE</name>
<dbReference type="Gene3D" id="1.10.150.130">
    <property type="match status" value="1"/>
</dbReference>
<feature type="chain" id="PRO_5042047923" description="RNase H type-1 domain-containing protein" evidence="4">
    <location>
        <begin position="19"/>
        <end position="508"/>
    </location>
</feature>
<accession>A0AAD9QAC9</accession>
<feature type="region of interest" description="Disordered" evidence="2">
    <location>
        <begin position="131"/>
        <end position="188"/>
    </location>
</feature>
<keyword evidence="7" id="KW-1185">Reference proteome</keyword>
<keyword evidence="1" id="KW-0238">DNA-binding</keyword>
<dbReference type="GO" id="GO:0004523">
    <property type="term" value="F:RNA-DNA hybrid ribonuclease activity"/>
    <property type="evidence" value="ECO:0007669"/>
    <property type="project" value="InterPro"/>
</dbReference>
<keyword evidence="3" id="KW-0812">Transmembrane</keyword>
<feature type="compositionally biased region" description="Polar residues" evidence="2">
    <location>
        <begin position="165"/>
        <end position="177"/>
    </location>
</feature>
<reference evidence="6" key="2">
    <citation type="journal article" date="2023" name="Science">
        <title>Genomic signatures of disease resistance in endangered staghorn corals.</title>
        <authorList>
            <person name="Vollmer S.V."/>
            <person name="Selwyn J.D."/>
            <person name="Despard B.A."/>
            <person name="Roesel C.L."/>
        </authorList>
    </citation>
    <scope>NUCLEOTIDE SEQUENCE</scope>
    <source>
        <strain evidence="6">K2</strain>
    </source>
</reference>
<reference evidence="6" key="1">
    <citation type="journal article" date="2023" name="G3 (Bethesda)">
        <title>Whole genome assembly and annotation of the endangered Caribbean coral Acropora cervicornis.</title>
        <authorList>
            <person name="Selwyn J.D."/>
            <person name="Vollmer S.V."/>
        </authorList>
    </citation>
    <scope>NUCLEOTIDE SEQUENCE</scope>
    <source>
        <strain evidence="6">K2</strain>
    </source>
</reference>
<dbReference type="InterPro" id="IPR036397">
    <property type="entry name" value="RNaseH_sf"/>
</dbReference>
<dbReference type="CDD" id="cd09275">
    <property type="entry name" value="RNase_HI_RT_DIRS1"/>
    <property type="match status" value="1"/>
</dbReference>
<dbReference type="InterPro" id="IPR052055">
    <property type="entry name" value="Hepadnavirus_pol/RT"/>
</dbReference>
<dbReference type="GO" id="GO:0003677">
    <property type="term" value="F:DNA binding"/>
    <property type="evidence" value="ECO:0007669"/>
    <property type="project" value="UniProtKB-KW"/>
</dbReference>
<evidence type="ECO:0000256" key="3">
    <source>
        <dbReference type="SAM" id="Phobius"/>
    </source>
</evidence>
<dbReference type="Gene3D" id="3.30.420.10">
    <property type="entry name" value="Ribonuclease H-like superfamily/Ribonuclease H"/>
    <property type="match status" value="1"/>
</dbReference>
<dbReference type="PANTHER" id="PTHR33050">
    <property type="entry name" value="REVERSE TRANSCRIPTASE DOMAIN-CONTAINING PROTEIN"/>
    <property type="match status" value="1"/>
</dbReference>
<dbReference type="AlphaFoldDB" id="A0AAD9QAC9"/>
<evidence type="ECO:0000259" key="5">
    <source>
        <dbReference type="Pfam" id="PF13456"/>
    </source>
</evidence>
<feature type="domain" description="RNase H type-1" evidence="5">
    <location>
        <begin position="287"/>
        <end position="345"/>
    </location>
</feature>
<gene>
    <name evidence="6" type="ORF">P5673_020341</name>
</gene>
<dbReference type="Proteomes" id="UP001249851">
    <property type="component" value="Unassembled WGS sequence"/>
</dbReference>
<feature type="non-terminal residue" evidence="6">
    <location>
        <position position="508"/>
    </location>
</feature>
<keyword evidence="3" id="KW-0472">Membrane</keyword>
<keyword evidence="3" id="KW-1133">Transmembrane helix</keyword>
<dbReference type="Pfam" id="PF13456">
    <property type="entry name" value="RVT_3"/>
    <property type="match status" value="1"/>
</dbReference>
<comment type="caution">
    <text evidence="6">The sequence shown here is derived from an EMBL/GenBank/DDBJ whole genome shotgun (WGS) entry which is preliminary data.</text>
</comment>
<dbReference type="PANTHER" id="PTHR33050:SF7">
    <property type="entry name" value="RIBONUCLEASE H"/>
    <property type="match status" value="1"/>
</dbReference>
<protein>
    <recommendedName>
        <fullName evidence="5">RNase H type-1 domain-containing protein</fullName>
    </recommendedName>
</protein>
<keyword evidence="4" id="KW-0732">Signal</keyword>
<organism evidence="6 7">
    <name type="scientific">Acropora cervicornis</name>
    <name type="common">Staghorn coral</name>
    <dbReference type="NCBI Taxonomy" id="6130"/>
    <lineage>
        <taxon>Eukaryota</taxon>
        <taxon>Metazoa</taxon>
        <taxon>Cnidaria</taxon>
        <taxon>Anthozoa</taxon>
        <taxon>Hexacorallia</taxon>
        <taxon>Scleractinia</taxon>
        <taxon>Astrocoeniina</taxon>
        <taxon>Acroporidae</taxon>
        <taxon>Acropora</taxon>
    </lineage>
</organism>
<dbReference type="InterPro" id="IPR010998">
    <property type="entry name" value="Integrase_recombinase_N"/>
</dbReference>
<sequence>WIRNLLILIVLSSRRCLSTNSQIKKLKTEAKTSSSFQFKGNKLQFEFNSSLLDSINIALDHLHKGDLSGVNKELDNVKASLNKRNKVISFADKSPAGWAAVEGYESDELADDSEDEKKLRSAERRALSKIRLRKQSRSCGQTRKFQQDCDGSRGTGGSSTSSASQPFRHQPFTQQSFRPHRSTRAPQPSDKCFACGQFSTGQIPLSVLATAAPTATGPCQLPQPLPLPNKGALGRLGTDEYCNVVDPFISHKNWDSIEMKQSSTWRELMYVKHALQGFTHFLKRHCVKWYTDNKSVATIVKSGSNKVHLHKLAMEIFSLSKEHDIVIDMEWIPRSDNEVADYLSKIVDFGDWAYLHIFACAVWFVLIFLPVCLLQGARALSTFLGRFTDPELSRLVSSLPLRCLGAKADPAVERYSRAFEKFRLWAVGYREISVLPTSFLHVATYLEFLVQSNSPYSALEATVYGIRWAHDLFGLSNPCDSNLVKGILESAKRSLSRPIVKKEPVTPD</sequence>
<evidence type="ECO:0000313" key="6">
    <source>
        <dbReference type="EMBL" id="KAK2557580.1"/>
    </source>
</evidence>
<dbReference type="SUPFAM" id="SSF47823">
    <property type="entry name" value="lambda integrase-like, N-terminal domain"/>
    <property type="match status" value="1"/>
</dbReference>